<reference evidence="2 3" key="1">
    <citation type="submission" date="2024-05" db="EMBL/GenBank/DDBJ databases">
        <title>Three bacterial strains, DH-69, EH-24, and ECK-19 isolated from coastal sediments.</title>
        <authorList>
            <person name="Ye Y.-Q."/>
            <person name="Du Z.-J."/>
        </authorList>
    </citation>
    <scope>NUCLEOTIDE SEQUENCE [LARGE SCALE GENOMIC DNA]</scope>
    <source>
        <strain evidence="2 3">ECK-19</strain>
    </source>
</reference>
<comment type="caution">
    <text evidence="2">The sequence shown here is derived from an EMBL/GenBank/DDBJ whole genome shotgun (WGS) entry which is preliminary data.</text>
</comment>
<evidence type="ECO:0000313" key="2">
    <source>
        <dbReference type="EMBL" id="MEX6633980.1"/>
    </source>
</evidence>
<dbReference type="SUPFAM" id="SSF110087">
    <property type="entry name" value="DR1885-like metal-binding protein"/>
    <property type="match status" value="1"/>
</dbReference>
<keyword evidence="1" id="KW-0732">Signal</keyword>
<dbReference type="InterPro" id="IPR007410">
    <property type="entry name" value="LpqE-like"/>
</dbReference>
<accession>A0ABV3Z589</accession>
<proteinExistence type="predicted"/>
<organism evidence="2 3">
    <name type="scientific">Hyphococcus lacteus</name>
    <dbReference type="NCBI Taxonomy" id="3143536"/>
    <lineage>
        <taxon>Bacteria</taxon>
        <taxon>Pseudomonadati</taxon>
        <taxon>Pseudomonadota</taxon>
        <taxon>Alphaproteobacteria</taxon>
        <taxon>Parvularculales</taxon>
        <taxon>Parvularculaceae</taxon>
        <taxon>Hyphococcus</taxon>
    </lineage>
</organism>
<dbReference type="PANTHER" id="PTHR36302:SF1">
    <property type="entry name" value="COPPER CHAPERONE PCU(A)C"/>
    <property type="match status" value="1"/>
</dbReference>
<evidence type="ECO:0000313" key="3">
    <source>
        <dbReference type="Proteomes" id="UP001560685"/>
    </source>
</evidence>
<dbReference type="Pfam" id="PF04314">
    <property type="entry name" value="PCuAC"/>
    <property type="match status" value="1"/>
</dbReference>
<name>A0ABV3Z589_9PROT</name>
<protein>
    <submittedName>
        <fullName evidence="2">Copper chaperone PCu(A)C</fullName>
    </submittedName>
</protein>
<feature type="chain" id="PRO_5046278635" evidence="1">
    <location>
        <begin position="26"/>
        <end position="162"/>
    </location>
</feature>
<dbReference type="Proteomes" id="UP001560685">
    <property type="component" value="Unassembled WGS sequence"/>
</dbReference>
<dbReference type="RefSeq" id="WP_369313974.1">
    <property type="nucleotide sequence ID" value="NZ_JBEHZE010000001.1"/>
</dbReference>
<dbReference type="Gene3D" id="2.60.40.1890">
    <property type="entry name" value="PCu(A)C copper chaperone"/>
    <property type="match status" value="1"/>
</dbReference>
<keyword evidence="3" id="KW-1185">Reference proteome</keyword>
<dbReference type="InterPro" id="IPR036182">
    <property type="entry name" value="PCuAC_sf"/>
</dbReference>
<evidence type="ECO:0000256" key="1">
    <source>
        <dbReference type="SAM" id="SignalP"/>
    </source>
</evidence>
<feature type="signal peptide" evidence="1">
    <location>
        <begin position="1"/>
        <end position="25"/>
    </location>
</feature>
<dbReference type="InterPro" id="IPR058248">
    <property type="entry name" value="Lxx211020-like"/>
</dbReference>
<sequence length="162" mass="17858">MRLRFFDPRFIATILLTLSSATALAHEFTQGGILVEHPWARPTHAKTVPAAVYFNVVNKGEGPDRLLSVTTTRAKNVEVHKTMIDDKNIARMRPVVDGLTIPAGATVSMETGSYHVMLIGLDAPLKAEERFPVTLTFEKAGEIDVEIVVEDREAAKVDHSNH</sequence>
<gene>
    <name evidence="2" type="ORF">ABFZ84_10505</name>
</gene>
<dbReference type="PANTHER" id="PTHR36302">
    <property type="entry name" value="BLR7088 PROTEIN"/>
    <property type="match status" value="1"/>
</dbReference>
<dbReference type="EMBL" id="JBEHZE010000001">
    <property type="protein sequence ID" value="MEX6633980.1"/>
    <property type="molecule type" value="Genomic_DNA"/>
</dbReference>